<evidence type="ECO:0000256" key="1">
    <source>
        <dbReference type="ARBA" id="ARBA00004781"/>
    </source>
</evidence>
<dbReference type="InterPro" id="IPR036291">
    <property type="entry name" value="NAD(P)-bd_dom_sf"/>
</dbReference>
<dbReference type="InterPro" id="IPR005913">
    <property type="entry name" value="dTDP_dehydrorham_reduct"/>
</dbReference>
<dbReference type="CDD" id="cd05254">
    <property type="entry name" value="dTDP_HR_like_SDR_e"/>
    <property type="match status" value="1"/>
</dbReference>
<gene>
    <name evidence="8" type="ORF">QM524_15890</name>
</gene>
<proteinExistence type="inferred from homology"/>
<evidence type="ECO:0000256" key="2">
    <source>
        <dbReference type="ARBA" id="ARBA00010944"/>
    </source>
</evidence>
<protein>
    <recommendedName>
        <fullName evidence="4 6">dTDP-4-dehydrorhamnose reductase</fullName>
        <ecNumber evidence="3 6">1.1.1.133</ecNumber>
    </recommendedName>
</protein>
<dbReference type="RefSeq" id="WP_283345320.1">
    <property type="nucleotide sequence ID" value="NZ_JASHIF010000012.1"/>
</dbReference>
<dbReference type="PANTHER" id="PTHR10491">
    <property type="entry name" value="DTDP-4-DEHYDRORHAMNOSE REDUCTASE"/>
    <property type="match status" value="1"/>
</dbReference>
<name>A0ABT6YC53_9BACT</name>
<keyword evidence="9" id="KW-1185">Reference proteome</keyword>
<dbReference type="PANTHER" id="PTHR10491:SF4">
    <property type="entry name" value="METHIONINE ADENOSYLTRANSFERASE 2 SUBUNIT BETA"/>
    <property type="match status" value="1"/>
</dbReference>
<evidence type="ECO:0000256" key="3">
    <source>
        <dbReference type="ARBA" id="ARBA00012929"/>
    </source>
</evidence>
<evidence type="ECO:0000256" key="6">
    <source>
        <dbReference type="RuleBase" id="RU364082"/>
    </source>
</evidence>
<comment type="catalytic activity">
    <reaction evidence="5">
        <text>dTDP-beta-L-rhamnose + NADP(+) = dTDP-4-dehydro-beta-L-rhamnose + NADPH + H(+)</text>
        <dbReference type="Rhea" id="RHEA:21796"/>
        <dbReference type="ChEBI" id="CHEBI:15378"/>
        <dbReference type="ChEBI" id="CHEBI:57510"/>
        <dbReference type="ChEBI" id="CHEBI:57783"/>
        <dbReference type="ChEBI" id="CHEBI:58349"/>
        <dbReference type="ChEBI" id="CHEBI:62830"/>
        <dbReference type="EC" id="1.1.1.133"/>
    </reaction>
</comment>
<reference evidence="8 9" key="1">
    <citation type="submission" date="2023-05" db="EMBL/GenBank/DDBJ databases">
        <title>Novel species of genus Flectobacillus isolated from stream in China.</title>
        <authorList>
            <person name="Lu H."/>
        </authorList>
    </citation>
    <scope>NUCLEOTIDE SEQUENCE [LARGE SCALE GENOMIC DNA]</scope>
    <source>
        <strain evidence="8 9">KCTC 42575</strain>
    </source>
</reference>
<organism evidence="8 9">
    <name type="scientific">Flectobacillus roseus</name>
    <dbReference type="NCBI Taxonomy" id="502259"/>
    <lineage>
        <taxon>Bacteria</taxon>
        <taxon>Pseudomonadati</taxon>
        <taxon>Bacteroidota</taxon>
        <taxon>Cytophagia</taxon>
        <taxon>Cytophagales</taxon>
        <taxon>Flectobacillaceae</taxon>
        <taxon>Flectobacillus</taxon>
    </lineage>
</organism>
<comment type="function">
    <text evidence="6">Catalyzes the reduction of dTDP-6-deoxy-L-lyxo-4-hexulose to yield dTDP-L-rhamnose.</text>
</comment>
<dbReference type="Pfam" id="PF04321">
    <property type="entry name" value="RmlD_sub_bind"/>
    <property type="match status" value="1"/>
</dbReference>
<keyword evidence="6" id="KW-0521">NADP</keyword>
<evidence type="ECO:0000256" key="4">
    <source>
        <dbReference type="ARBA" id="ARBA00017099"/>
    </source>
</evidence>
<evidence type="ECO:0000313" key="9">
    <source>
        <dbReference type="Proteomes" id="UP001236507"/>
    </source>
</evidence>
<accession>A0ABT6YC53</accession>
<comment type="caution">
    <text evidence="8">The sequence shown here is derived from an EMBL/GenBank/DDBJ whole genome shotgun (WGS) entry which is preliminary data.</text>
</comment>
<dbReference type="Proteomes" id="UP001236507">
    <property type="component" value="Unassembled WGS sequence"/>
</dbReference>
<feature type="domain" description="RmlD-like substrate binding" evidence="7">
    <location>
        <begin position="3"/>
        <end position="298"/>
    </location>
</feature>
<dbReference type="EMBL" id="JASHIF010000012">
    <property type="protein sequence ID" value="MDI9860698.1"/>
    <property type="molecule type" value="Genomic_DNA"/>
</dbReference>
<evidence type="ECO:0000256" key="5">
    <source>
        <dbReference type="ARBA" id="ARBA00048200"/>
    </source>
</evidence>
<evidence type="ECO:0000313" key="8">
    <source>
        <dbReference type="EMBL" id="MDI9860698.1"/>
    </source>
</evidence>
<keyword evidence="6" id="KW-0560">Oxidoreductase</keyword>
<dbReference type="EC" id="1.1.1.133" evidence="3 6"/>
<comment type="pathway">
    <text evidence="1 6">Carbohydrate biosynthesis; dTDP-L-rhamnose biosynthesis.</text>
</comment>
<dbReference type="InterPro" id="IPR029903">
    <property type="entry name" value="RmlD-like-bd"/>
</dbReference>
<dbReference type="SUPFAM" id="SSF51735">
    <property type="entry name" value="NAD(P)-binding Rossmann-fold domains"/>
    <property type="match status" value="1"/>
</dbReference>
<dbReference type="Gene3D" id="3.40.50.720">
    <property type="entry name" value="NAD(P)-binding Rossmann-like Domain"/>
    <property type="match status" value="1"/>
</dbReference>
<sequence>MQKILITGANGLLGQKLVHLLANNPEIKLIATARGKSRLSISEGFSYEEMDLCNPAQIQEVIDKVRPDSIIHTAAMTNVDICHQNPEGCWEANVTAVEYLIEQCQRHNIYLCHVSTDFVFDGENGPYQEEDQPAPISIYGKSKYEAELRVQASGLRWSIIRTVLVYGIVPDMSRSNIILWVKSSLEKGQAIKVVSDQLRTPTLAEDLAIGCWLATQKQAQGIYHISGKDFMSPYDMAIATADYFALDKTLITEVTADTFTQEAKRPPRTGFILDKAIHELGYNPVSFEEGISVMVKQLKAIQK</sequence>
<comment type="similarity">
    <text evidence="2 6">Belongs to the dTDP-4-dehydrorhamnose reductase family.</text>
</comment>
<evidence type="ECO:0000259" key="7">
    <source>
        <dbReference type="Pfam" id="PF04321"/>
    </source>
</evidence>